<comment type="caution">
    <text evidence="2">The sequence shown here is derived from an EMBL/GenBank/DDBJ whole genome shotgun (WGS) entry which is preliminary data.</text>
</comment>
<evidence type="ECO:0000313" key="2">
    <source>
        <dbReference type="EMBL" id="KAK9873845.1"/>
    </source>
</evidence>
<evidence type="ECO:0000256" key="1">
    <source>
        <dbReference type="SAM" id="Phobius"/>
    </source>
</evidence>
<keyword evidence="3" id="KW-1185">Reference proteome</keyword>
<evidence type="ECO:0000313" key="3">
    <source>
        <dbReference type="Proteomes" id="UP001431783"/>
    </source>
</evidence>
<feature type="transmembrane region" description="Helical" evidence="1">
    <location>
        <begin position="34"/>
        <end position="52"/>
    </location>
</feature>
<sequence length="225" mass="26043">NLTTSSELEGVMRGVMKTDMKIRDNYGTAKIQSIGGYYTLLNILFISSVLLIETFGKMEQFELLQAILLCFLLLKEALDYDFMAITSKKIRTLFVILNNQMQQSCSRTLNEKTSNSKIQSIAEYDKNSNDLNRKLFLIRQISLDHYSLVSYVEELASLFSFNLALRLIRSLISAVNVLYFLIVELQDSDKEWFIVGQFLWCSYTLSHISYVLYIWDSLTREVSIL</sequence>
<dbReference type="EMBL" id="JARQZJ010000031">
    <property type="protein sequence ID" value="KAK9873845.1"/>
    <property type="molecule type" value="Genomic_DNA"/>
</dbReference>
<feature type="transmembrane region" description="Helical" evidence="1">
    <location>
        <begin position="194"/>
        <end position="215"/>
    </location>
</feature>
<protein>
    <recommendedName>
        <fullName evidence="4">Gustatory receptor</fullName>
    </recommendedName>
</protein>
<feature type="transmembrane region" description="Helical" evidence="1">
    <location>
        <begin position="163"/>
        <end position="182"/>
    </location>
</feature>
<accession>A0AAW1U138</accession>
<keyword evidence="1" id="KW-0472">Membrane</keyword>
<proteinExistence type="predicted"/>
<gene>
    <name evidence="2" type="ORF">WA026_002202</name>
</gene>
<keyword evidence="1" id="KW-0812">Transmembrane</keyword>
<name>A0AAW1U138_9CUCU</name>
<feature type="non-terminal residue" evidence="2">
    <location>
        <position position="1"/>
    </location>
</feature>
<dbReference type="Proteomes" id="UP001431783">
    <property type="component" value="Unassembled WGS sequence"/>
</dbReference>
<keyword evidence="1" id="KW-1133">Transmembrane helix</keyword>
<dbReference type="AlphaFoldDB" id="A0AAW1U138"/>
<evidence type="ECO:0008006" key="4">
    <source>
        <dbReference type="Google" id="ProtNLM"/>
    </source>
</evidence>
<reference evidence="2 3" key="1">
    <citation type="submission" date="2023-03" db="EMBL/GenBank/DDBJ databases">
        <title>Genome insight into feeding habits of ladybird beetles.</title>
        <authorList>
            <person name="Li H.-S."/>
            <person name="Huang Y.-H."/>
            <person name="Pang H."/>
        </authorList>
    </citation>
    <scope>NUCLEOTIDE SEQUENCE [LARGE SCALE GENOMIC DNA]</scope>
    <source>
        <strain evidence="2">SYSU_2023b</strain>
        <tissue evidence="2">Whole body</tissue>
    </source>
</reference>
<organism evidence="2 3">
    <name type="scientific">Henosepilachna vigintioctopunctata</name>
    <dbReference type="NCBI Taxonomy" id="420089"/>
    <lineage>
        <taxon>Eukaryota</taxon>
        <taxon>Metazoa</taxon>
        <taxon>Ecdysozoa</taxon>
        <taxon>Arthropoda</taxon>
        <taxon>Hexapoda</taxon>
        <taxon>Insecta</taxon>
        <taxon>Pterygota</taxon>
        <taxon>Neoptera</taxon>
        <taxon>Endopterygota</taxon>
        <taxon>Coleoptera</taxon>
        <taxon>Polyphaga</taxon>
        <taxon>Cucujiformia</taxon>
        <taxon>Coccinelloidea</taxon>
        <taxon>Coccinellidae</taxon>
        <taxon>Epilachninae</taxon>
        <taxon>Epilachnini</taxon>
        <taxon>Henosepilachna</taxon>
    </lineage>
</organism>